<feature type="domain" description="Mor transcription activator" evidence="1">
    <location>
        <begin position="12"/>
        <end position="87"/>
    </location>
</feature>
<dbReference type="NCBIfam" id="NF040785">
    <property type="entry name" value="CD3324_fam"/>
    <property type="match status" value="1"/>
</dbReference>
<name>C3X8P8_OXAFO</name>
<dbReference type="Proteomes" id="UP000005089">
    <property type="component" value="Unassembled WGS sequence"/>
</dbReference>
<dbReference type="EMBL" id="GG658170">
    <property type="protein sequence ID" value="EEO29574.1"/>
    <property type="molecule type" value="Genomic_DNA"/>
</dbReference>
<evidence type="ECO:0000259" key="1">
    <source>
        <dbReference type="Pfam" id="PF08765"/>
    </source>
</evidence>
<dbReference type="InterPro" id="IPR009057">
    <property type="entry name" value="Homeodomain-like_sf"/>
</dbReference>
<evidence type="ECO:0000313" key="2">
    <source>
        <dbReference type="EMBL" id="EEO29574.1"/>
    </source>
</evidence>
<dbReference type="PANTHER" id="PTHR37812:SF1">
    <property type="entry name" value="MU-LIKE PROPHAGE FLUMU PROTEIN C"/>
    <property type="match status" value="1"/>
</dbReference>
<dbReference type="OrthoDB" id="9800398at2"/>
<gene>
    <name evidence="2" type="ORF">OFBG_00602</name>
</gene>
<dbReference type="HOGENOM" id="CLU_159841_0_0_4"/>
<organism evidence="2 3">
    <name type="scientific">Oxalobacter formigenes OXCC13</name>
    <dbReference type="NCBI Taxonomy" id="556269"/>
    <lineage>
        <taxon>Bacteria</taxon>
        <taxon>Pseudomonadati</taxon>
        <taxon>Pseudomonadota</taxon>
        <taxon>Betaproteobacteria</taxon>
        <taxon>Burkholderiales</taxon>
        <taxon>Oxalobacteraceae</taxon>
        <taxon>Oxalobacter</taxon>
    </lineage>
</organism>
<proteinExistence type="predicted"/>
<keyword evidence="3" id="KW-1185">Reference proteome</keyword>
<protein>
    <recommendedName>
        <fullName evidence="1">Mor transcription activator domain-containing protein</fullName>
    </recommendedName>
</protein>
<evidence type="ECO:0000313" key="3">
    <source>
        <dbReference type="Proteomes" id="UP000005089"/>
    </source>
</evidence>
<dbReference type="InterPro" id="IPR014875">
    <property type="entry name" value="Mor_transcription_activator"/>
</dbReference>
<dbReference type="SUPFAM" id="SSF46689">
    <property type="entry name" value="Homeodomain-like"/>
    <property type="match status" value="1"/>
</dbReference>
<dbReference type="AlphaFoldDB" id="C3X8P8"/>
<dbReference type="eggNOG" id="COG2197">
    <property type="taxonomic scope" value="Bacteria"/>
</dbReference>
<dbReference type="RefSeq" id="WP_005880142.1">
    <property type="nucleotide sequence ID" value="NZ_CP019430.1"/>
</dbReference>
<accession>C3X8P8</accession>
<dbReference type="STRING" id="847.BRW83_1633"/>
<dbReference type="Pfam" id="PF08765">
    <property type="entry name" value="Mor"/>
    <property type="match status" value="1"/>
</dbReference>
<dbReference type="GeneID" id="77135488"/>
<dbReference type="InterPro" id="IPR052411">
    <property type="entry name" value="c-mor_Regulatory_Protein"/>
</dbReference>
<dbReference type="Gene3D" id="1.10.10.60">
    <property type="entry name" value="Homeodomain-like"/>
    <property type="match status" value="1"/>
</dbReference>
<reference evidence="2 3" key="1">
    <citation type="submission" date="2009-02" db="EMBL/GenBank/DDBJ databases">
        <title>The Genome Sequence of Oxalobacter formigenes OXCC13.</title>
        <authorList>
            <consortium name="The Broad Institute Genome Sequencing Platform"/>
            <person name="Ward D."/>
            <person name="Young S.K."/>
            <person name="Kodira C.D."/>
            <person name="Zeng Q."/>
            <person name="Koehrsen M."/>
            <person name="Alvarado L."/>
            <person name="Berlin A."/>
            <person name="Borenstein D."/>
            <person name="Chen Z."/>
            <person name="Engels R."/>
            <person name="Freedman E."/>
            <person name="Gellesch M."/>
            <person name="Goldberg J."/>
            <person name="Griggs A."/>
            <person name="Gujja S."/>
            <person name="Heiman D."/>
            <person name="Hepburn T."/>
            <person name="Howarth C."/>
            <person name="Jen D."/>
            <person name="Larson L."/>
            <person name="Lewis B."/>
            <person name="Mehta T."/>
            <person name="Park D."/>
            <person name="Pearson M."/>
            <person name="Roberts A."/>
            <person name="Saif S."/>
            <person name="Shea T."/>
            <person name="Shenoy N."/>
            <person name="Sisk P."/>
            <person name="Stolte C."/>
            <person name="Sykes S."/>
            <person name="Walk T."/>
            <person name="White J."/>
            <person name="Yandava C."/>
            <person name="Allison M.J."/>
            <person name="Lander E."/>
            <person name="Nusbaum C."/>
            <person name="Galagan J."/>
            <person name="Birren B."/>
        </authorList>
    </citation>
    <scope>NUCLEOTIDE SEQUENCE [LARGE SCALE GENOMIC DNA]</scope>
    <source>
        <strain evidence="2 3">OXCC13</strain>
    </source>
</reference>
<dbReference type="PANTHER" id="PTHR37812">
    <property type="entry name" value="MU-LIKE PROPHAGE FLUMU PROTEIN C"/>
    <property type="match status" value="1"/>
</dbReference>
<dbReference type="InterPro" id="IPR049739">
    <property type="entry name" value="YraL-like"/>
</dbReference>
<sequence length="90" mass="10322">MGYKKAQDALPHQLLCAIQEYIEGETLYIPKKEANKLSWGAKTQTRETIRARNRDIIAQYRDGSTVTELARQYFRSVKTIYKIISAAKNG</sequence>